<proteinExistence type="inferred from homology"/>
<comment type="similarity">
    <text evidence="1">Belongs to the BlaI transcriptional regulatory family.</text>
</comment>
<evidence type="ECO:0000256" key="3">
    <source>
        <dbReference type="ARBA" id="ARBA00023125"/>
    </source>
</evidence>
<dbReference type="InterPro" id="IPR036390">
    <property type="entry name" value="WH_DNA-bd_sf"/>
</dbReference>
<dbReference type="InterPro" id="IPR005650">
    <property type="entry name" value="BlaI_family"/>
</dbReference>
<dbReference type="GO" id="GO:0045892">
    <property type="term" value="P:negative regulation of DNA-templated transcription"/>
    <property type="evidence" value="ECO:0007669"/>
    <property type="project" value="InterPro"/>
</dbReference>
<accession>A0A1R0WWN0</accession>
<dbReference type="InterPro" id="IPR036388">
    <property type="entry name" value="WH-like_DNA-bd_sf"/>
</dbReference>
<organism evidence="5 6">
    <name type="scientific">Paenibacillus odorifer</name>
    <dbReference type="NCBI Taxonomy" id="189426"/>
    <lineage>
        <taxon>Bacteria</taxon>
        <taxon>Bacillati</taxon>
        <taxon>Bacillota</taxon>
        <taxon>Bacilli</taxon>
        <taxon>Bacillales</taxon>
        <taxon>Paenibacillaceae</taxon>
        <taxon>Paenibacillus</taxon>
    </lineage>
</organism>
<dbReference type="GeneID" id="31573255"/>
<protein>
    <recommendedName>
        <fullName evidence="7">Penicillinase repressor</fullName>
    </recommendedName>
</protein>
<name>A0A1R0WWN0_9BACL</name>
<dbReference type="Pfam" id="PF03965">
    <property type="entry name" value="Penicillinase_R"/>
    <property type="match status" value="1"/>
</dbReference>
<dbReference type="SUPFAM" id="SSF46785">
    <property type="entry name" value="Winged helix' DNA-binding domain"/>
    <property type="match status" value="1"/>
</dbReference>
<comment type="caution">
    <text evidence="5">The sequence shown here is derived from an EMBL/GenBank/DDBJ whole genome shotgun (WGS) entry which is preliminary data.</text>
</comment>
<sequence>MKKLPRISQKEQDVLLVFWRDGGNLTASAIADKGDGLGINTVQAAVRNLLKKEYIEISDIVYSGTVLTRSYKPVISAEQYAAYQLQILKINAKNFSVSNFVEHFKENNELDCLKELK</sequence>
<reference evidence="5 6" key="1">
    <citation type="submission" date="2016-10" db="EMBL/GenBank/DDBJ databases">
        <title>Paenibacillus species isolates.</title>
        <authorList>
            <person name="Beno S.M."/>
        </authorList>
    </citation>
    <scope>NUCLEOTIDE SEQUENCE [LARGE SCALE GENOMIC DNA]</scope>
    <source>
        <strain evidence="5 6">FSL H7-0604</strain>
    </source>
</reference>
<dbReference type="GO" id="GO:0003677">
    <property type="term" value="F:DNA binding"/>
    <property type="evidence" value="ECO:0007669"/>
    <property type="project" value="UniProtKB-KW"/>
</dbReference>
<evidence type="ECO:0000256" key="1">
    <source>
        <dbReference type="ARBA" id="ARBA00011046"/>
    </source>
</evidence>
<gene>
    <name evidence="5" type="ORF">BJP51_30845</name>
</gene>
<evidence type="ECO:0008006" key="7">
    <source>
        <dbReference type="Google" id="ProtNLM"/>
    </source>
</evidence>
<dbReference type="AlphaFoldDB" id="A0A1R0WWN0"/>
<dbReference type="Gene3D" id="1.10.10.10">
    <property type="entry name" value="Winged helix-like DNA-binding domain superfamily/Winged helix DNA-binding domain"/>
    <property type="match status" value="1"/>
</dbReference>
<keyword evidence="2" id="KW-0805">Transcription regulation</keyword>
<dbReference type="EMBL" id="MKQP01000060">
    <property type="protein sequence ID" value="OMD23011.1"/>
    <property type="molecule type" value="Genomic_DNA"/>
</dbReference>
<keyword evidence="3" id="KW-0238">DNA-binding</keyword>
<dbReference type="RefSeq" id="WP_051491512.1">
    <property type="nucleotide sequence ID" value="NZ_CP009428.1"/>
</dbReference>
<evidence type="ECO:0000256" key="2">
    <source>
        <dbReference type="ARBA" id="ARBA00023015"/>
    </source>
</evidence>
<dbReference type="Proteomes" id="UP000187465">
    <property type="component" value="Unassembled WGS sequence"/>
</dbReference>
<evidence type="ECO:0000313" key="5">
    <source>
        <dbReference type="EMBL" id="OMD23011.1"/>
    </source>
</evidence>
<evidence type="ECO:0000313" key="6">
    <source>
        <dbReference type="Proteomes" id="UP000187465"/>
    </source>
</evidence>
<evidence type="ECO:0000256" key="4">
    <source>
        <dbReference type="ARBA" id="ARBA00023163"/>
    </source>
</evidence>
<keyword evidence="4" id="KW-0804">Transcription</keyword>